<dbReference type="InterPro" id="IPR055438">
    <property type="entry name" value="AstE_AspA_cat"/>
</dbReference>
<keyword evidence="3" id="KW-0378">Hydrolase</keyword>
<evidence type="ECO:0000256" key="1">
    <source>
        <dbReference type="ARBA" id="ARBA00001947"/>
    </source>
</evidence>
<keyword evidence="4" id="KW-0862">Zinc</keyword>
<evidence type="ECO:0000259" key="5">
    <source>
        <dbReference type="Pfam" id="PF24827"/>
    </source>
</evidence>
<evidence type="ECO:0000256" key="2">
    <source>
        <dbReference type="ARBA" id="ARBA00022723"/>
    </source>
</evidence>
<evidence type="ECO:0000256" key="4">
    <source>
        <dbReference type="ARBA" id="ARBA00022833"/>
    </source>
</evidence>
<dbReference type="GO" id="GO:0005829">
    <property type="term" value="C:cytosol"/>
    <property type="evidence" value="ECO:0007669"/>
    <property type="project" value="TreeGrafter"/>
</dbReference>
<dbReference type="Proteomes" id="UP000265619">
    <property type="component" value="Unassembled WGS sequence"/>
</dbReference>
<dbReference type="EMBL" id="QXMN01000014">
    <property type="protein sequence ID" value="RIX79843.1"/>
    <property type="molecule type" value="Genomic_DNA"/>
</dbReference>
<accession>A0A9X8GV38</accession>
<comment type="caution">
    <text evidence="6">The sequence shown here is derived from an EMBL/GenBank/DDBJ whole genome shotgun (WGS) entry which is preliminary data.</text>
</comment>
<keyword evidence="7" id="KW-1185">Reference proteome</keyword>
<feature type="domain" description="Succinylglutamate desuccinylase/Aspartoacylase catalytic" evidence="5">
    <location>
        <begin position="26"/>
        <end position="126"/>
    </location>
</feature>
<protein>
    <submittedName>
        <fullName evidence="6">Succinylglutamate desuccinylase</fullName>
    </submittedName>
</protein>
<evidence type="ECO:0000313" key="7">
    <source>
        <dbReference type="Proteomes" id="UP000265619"/>
    </source>
</evidence>
<gene>
    <name evidence="6" type="ORF">D3H34_13355</name>
</gene>
<dbReference type="GO" id="GO:0016788">
    <property type="term" value="F:hydrolase activity, acting on ester bonds"/>
    <property type="evidence" value="ECO:0007669"/>
    <property type="project" value="InterPro"/>
</dbReference>
<dbReference type="AlphaFoldDB" id="A0A9X8GV38"/>
<comment type="cofactor">
    <cofactor evidence="1">
        <name>Zn(2+)</name>
        <dbReference type="ChEBI" id="CHEBI:29105"/>
    </cofactor>
</comment>
<dbReference type="Gene3D" id="3.40.630.10">
    <property type="entry name" value="Zn peptidases"/>
    <property type="match status" value="1"/>
</dbReference>
<dbReference type="SUPFAM" id="SSF53187">
    <property type="entry name" value="Zn-dependent exopeptidases"/>
    <property type="match status" value="1"/>
</dbReference>
<dbReference type="RefSeq" id="WP_119553955.1">
    <property type="nucleotide sequence ID" value="NZ_QXMN01000014.1"/>
</dbReference>
<dbReference type="OrthoDB" id="9774976at2"/>
<organism evidence="6 7">
    <name type="scientific">Acidovorax cavernicola</name>
    <dbReference type="NCBI Taxonomy" id="1675792"/>
    <lineage>
        <taxon>Bacteria</taxon>
        <taxon>Pseudomonadati</taxon>
        <taxon>Pseudomonadota</taxon>
        <taxon>Betaproteobacteria</taxon>
        <taxon>Burkholderiales</taxon>
        <taxon>Comamonadaceae</taxon>
        <taxon>Acidovorax</taxon>
    </lineage>
</organism>
<reference evidence="6 7" key="1">
    <citation type="submission" date="2018-09" db="EMBL/GenBank/DDBJ databases">
        <title>Acidovorax cavernicola nov. sp. isolated from Gruta de las Maravillas (Aracena, Spain).</title>
        <authorList>
            <person name="Jurado V."/>
            <person name="Gutierrez-Patricio S."/>
            <person name="Gonzalez-Pimentel J.L."/>
            <person name="Miller A.Z."/>
            <person name="Laiz L."/>
            <person name="Saiz-Jimenez C."/>
        </authorList>
    </citation>
    <scope>NUCLEOTIDE SEQUENCE [LARGE SCALE GENOMIC DNA]</scope>
    <source>
        <strain evidence="6 7">1011MAR4D40.2</strain>
    </source>
</reference>
<keyword evidence="2" id="KW-0479">Metal-binding</keyword>
<evidence type="ECO:0000256" key="3">
    <source>
        <dbReference type="ARBA" id="ARBA00022801"/>
    </source>
</evidence>
<sequence>MSTALFDDALTATDSLRIHAFASLNPGPRLLVIGGVHGDETSGTEGIARVLAEFEAGDLRLLRGELTLVPVANPLARRRLQREGQRNLNRLFRPSDAPADYEGRITNRLAPVIARHDVLLDLHSFQSEGEAFAMIGPRDNSGSLEPFARAQEEGRLALHIGTPIVVEGWLDIYAAGLAQRGATVDEAAIDFGRGTNEYIRSCGGYGVTLECGQHQDPQAPEVAWSAIRRTLALLGMAPLPPGLSAAPAQPPQLLRLASVTDRLHEDDSFVRDWATFDAVQRGEPVGMRHDGTLVSAPDDGFIVFPNAMALPGAEWFYFARPSERVLDPAA</sequence>
<dbReference type="Pfam" id="PF24827">
    <property type="entry name" value="AstE_AspA_cat"/>
    <property type="match status" value="1"/>
</dbReference>
<dbReference type="PANTHER" id="PTHR15162">
    <property type="entry name" value="ASPARTOACYLASE"/>
    <property type="match status" value="1"/>
</dbReference>
<proteinExistence type="predicted"/>
<dbReference type="InterPro" id="IPR050178">
    <property type="entry name" value="AspA/AstE_fam"/>
</dbReference>
<dbReference type="PANTHER" id="PTHR15162:SF7">
    <property type="entry name" value="SUCCINYLGLUTAMATE DESUCCINYLASE"/>
    <property type="match status" value="1"/>
</dbReference>
<name>A0A9X8GV38_9BURK</name>
<evidence type="ECO:0000313" key="6">
    <source>
        <dbReference type="EMBL" id="RIX79843.1"/>
    </source>
</evidence>
<dbReference type="GO" id="GO:0046872">
    <property type="term" value="F:metal ion binding"/>
    <property type="evidence" value="ECO:0007669"/>
    <property type="project" value="UniProtKB-KW"/>
</dbReference>